<accession>A0ABS9TAY8</accession>
<sequence>MATTRLPDAMPMALQWSPRLDRVNDIVLLPTSTWTGSAPATEAVLPGRADGPDLVPPGRFALARTWRRITRTDGCSGRPTFRRITASLFEAEDNP</sequence>
<proteinExistence type="predicted"/>
<evidence type="ECO:0000313" key="1">
    <source>
        <dbReference type="EMBL" id="MCH6165701.1"/>
    </source>
</evidence>
<organism evidence="1 2">
    <name type="scientific">Pseudonocardia alaniniphila</name>
    <dbReference type="NCBI Taxonomy" id="75291"/>
    <lineage>
        <taxon>Bacteria</taxon>
        <taxon>Bacillati</taxon>
        <taxon>Actinomycetota</taxon>
        <taxon>Actinomycetes</taxon>
        <taxon>Pseudonocardiales</taxon>
        <taxon>Pseudonocardiaceae</taxon>
        <taxon>Pseudonocardia</taxon>
    </lineage>
</organism>
<dbReference type="EMBL" id="JAKXMK010000006">
    <property type="protein sequence ID" value="MCH6165701.1"/>
    <property type="molecule type" value="Genomic_DNA"/>
</dbReference>
<protein>
    <submittedName>
        <fullName evidence="1">Uncharacterized protein</fullName>
    </submittedName>
</protein>
<name>A0ABS9TAY8_9PSEU</name>
<gene>
    <name evidence="1" type="ORF">MMF94_08410</name>
</gene>
<reference evidence="1 2" key="1">
    <citation type="submission" date="2022-03" db="EMBL/GenBank/DDBJ databases">
        <title>Pseudonocardia alaer sp. nov., a novel actinomycete isolated from reed forest soil.</title>
        <authorList>
            <person name="Wang L."/>
        </authorList>
    </citation>
    <scope>NUCLEOTIDE SEQUENCE [LARGE SCALE GENOMIC DNA]</scope>
    <source>
        <strain evidence="1 2">Y-16303</strain>
    </source>
</reference>
<dbReference type="RefSeq" id="WP_343961405.1">
    <property type="nucleotide sequence ID" value="NZ_BAAAJF010000024.1"/>
</dbReference>
<keyword evidence="2" id="KW-1185">Reference proteome</keyword>
<comment type="caution">
    <text evidence="1">The sequence shown here is derived from an EMBL/GenBank/DDBJ whole genome shotgun (WGS) entry which is preliminary data.</text>
</comment>
<dbReference type="Proteomes" id="UP001299970">
    <property type="component" value="Unassembled WGS sequence"/>
</dbReference>
<evidence type="ECO:0000313" key="2">
    <source>
        <dbReference type="Proteomes" id="UP001299970"/>
    </source>
</evidence>